<dbReference type="Proteomes" id="UP000754750">
    <property type="component" value="Unassembled WGS sequence"/>
</dbReference>
<dbReference type="InterPro" id="IPR039430">
    <property type="entry name" value="Thymidylate_kin-like_dom"/>
</dbReference>
<sequence length="226" mass="25413">MSGRLVVIEGLDGSGKATQTALLCEALTQIGVRLKRVSFPDYQEKSSALVQMYLGGELGAHPQEVNAFAASSFYAVDRFASYVRHWRSDYASGSLIVADRYTTSNMVYQMTKLPRSEWDSYLDWVRDFEYNKLELPAPNAVIYLDMPLEISQRLLRERYGGDEAKKDLHEQDTAFLAACRQSALYCAEKLGWLVLSCAGNGRIKSAQQIHAEIMESEIIKECSDLC</sequence>
<comment type="similarity">
    <text evidence="1">Belongs to the thymidylate kinase family.</text>
</comment>
<reference evidence="6" key="1">
    <citation type="submission" date="2019-04" db="EMBL/GenBank/DDBJ databases">
        <title>Evolution of Biomass-Degrading Anaerobic Consortia Revealed by Metagenomics.</title>
        <authorList>
            <person name="Peng X."/>
        </authorList>
    </citation>
    <scope>NUCLEOTIDE SEQUENCE</scope>
    <source>
        <strain evidence="6">SIG551</strain>
    </source>
</reference>
<evidence type="ECO:0000256" key="2">
    <source>
        <dbReference type="ARBA" id="ARBA00017144"/>
    </source>
</evidence>
<gene>
    <name evidence="6" type="ORF">E7512_10040</name>
</gene>
<evidence type="ECO:0000313" key="6">
    <source>
        <dbReference type="EMBL" id="MBE6833902.1"/>
    </source>
</evidence>
<dbReference type="InterPro" id="IPR027417">
    <property type="entry name" value="P-loop_NTPase"/>
</dbReference>
<accession>A0A928KSJ7</accession>
<proteinExistence type="inferred from homology"/>
<keyword evidence="6" id="KW-0418">Kinase</keyword>
<dbReference type="GO" id="GO:0006227">
    <property type="term" value="P:dUDP biosynthetic process"/>
    <property type="evidence" value="ECO:0007669"/>
    <property type="project" value="TreeGrafter"/>
</dbReference>
<dbReference type="GO" id="GO:0006233">
    <property type="term" value="P:dTDP biosynthetic process"/>
    <property type="evidence" value="ECO:0007669"/>
    <property type="project" value="TreeGrafter"/>
</dbReference>
<keyword evidence="4" id="KW-0067">ATP-binding</keyword>
<dbReference type="Gene3D" id="3.40.50.300">
    <property type="entry name" value="P-loop containing nucleotide triphosphate hydrolases"/>
    <property type="match status" value="1"/>
</dbReference>
<dbReference type="AlphaFoldDB" id="A0A928KSJ7"/>
<evidence type="ECO:0000259" key="5">
    <source>
        <dbReference type="Pfam" id="PF02223"/>
    </source>
</evidence>
<dbReference type="Pfam" id="PF02223">
    <property type="entry name" value="Thymidylate_kin"/>
    <property type="match status" value="1"/>
</dbReference>
<protein>
    <recommendedName>
        <fullName evidence="2">Thymidylate kinase</fullName>
    </recommendedName>
</protein>
<dbReference type="GO" id="GO:0005829">
    <property type="term" value="C:cytosol"/>
    <property type="evidence" value="ECO:0007669"/>
    <property type="project" value="TreeGrafter"/>
</dbReference>
<evidence type="ECO:0000313" key="7">
    <source>
        <dbReference type="Proteomes" id="UP000754750"/>
    </source>
</evidence>
<keyword evidence="6" id="KW-0808">Transferase</keyword>
<dbReference type="GO" id="GO:0005524">
    <property type="term" value="F:ATP binding"/>
    <property type="evidence" value="ECO:0007669"/>
    <property type="project" value="UniProtKB-KW"/>
</dbReference>
<feature type="domain" description="Thymidylate kinase-like" evidence="5">
    <location>
        <begin position="8"/>
        <end position="195"/>
    </location>
</feature>
<evidence type="ECO:0000256" key="4">
    <source>
        <dbReference type="ARBA" id="ARBA00022840"/>
    </source>
</evidence>
<name>A0A928KSJ7_9FIRM</name>
<dbReference type="RefSeq" id="WP_326840579.1">
    <property type="nucleotide sequence ID" value="NZ_SVNY01000005.1"/>
</dbReference>
<dbReference type="PANTHER" id="PTHR10344:SF4">
    <property type="entry name" value="UMP-CMP KINASE 2, MITOCHONDRIAL"/>
    <property type="match status" value="1"/>
</dbReference>
<keyword evidence="3" id="KW-0547">Nucleotide-binding</keyword>
<dbReference type="SUPFAM" id="SSF52540">
    <property type="entry name" value="P-loop containing nucleoside triphosphate hydrolases"/>
    <property type="match status" value="1"/>
</dbReference>
<dbReference type="GO" id="GO:0004798">
    <property type="term" value="F:dTMP kinase activity"/>
    <property type="evidence" value="ECO:0007669"/>
    <property type="project" value="TreeGrafter"/>
</dbReference>
<evidence type="ECO:0000256" key="3">
    <source>
        <dbReference type="ARBA" id="ARBA00022741"/>
    </source>
</evidence>
<dbReference type="GO" id="GO:0006235">
    <property type="term" value="P:dTTP biosynthetic process"/>
    <property type="evidence" value="ECO:0007669"/>
    <property type="project" value="TreeGrafter"/>
</dbReference>
<comment type="caution">
    <text evidence="6">The sequence shown here is derived from an EMBL/GenBank/DDBJ whole genome shotgun (WGS) entry which is preliminary data.</text>
</comment>
<evidence type="ECO:0000256" key="1">
    <source>
        <dbReference type="ARBA" id="ARBA00009776"/>
    </source>
</evidence>
<dbReference type="PANTHER" id="PTHR10344">
    <property type="entry name" value="THYMIDYLATE KINASE"/>
    <property type="match status" value="1"/>
</dbReference>
<dbReference type="EMBL" id="SVNY01000005">
    <property type="protein sequence ID" value="MBE6833902.1"/>
    <property type="molecule type" value="Genomic_DNA"/>
</dbReference>
<organism evidence="6 7">
    <name type="scientific">Faecalispora sporosphaeroides</name>
    <dbReference type="NCBI Taxonomy" id="1549"/>
    <lineage>
        <taxon>Bacteria</taxon>
        <taxon>Bacillati</taxon>
        <taxon>Bacillota</taxon>
        <taxon>Clostridia</taxon>
        <taxon>Eubacteriales</taxon>
        <taxon>Oscillospiraceae</taxon>
        <taxon>Faecalispora</taxon>
    </lineage>
</organism>